<name>A0A931AK64_9ACTN</name>
<dbReference type="Proteomes" id="UP000605361">
    <property type="component" value="Unassembled WGS sequence"/>
</dbReference>
<gene>
    <name evidence="2" type="ORF">ITP53_40690</name>
</gene>
<evidence type="ECO:0000313" key="3">
    <source>
        <dbReference type="Proteomes" id="UP000605361"/>
    </source>
</evidence>
<sequence length="138" mass="13880">MKHRAMVILLIVGVATAGFIWAGFVRAAEAPPDLGGPIVVTPSPGHGTHSTPGSSSPGSDPTPGSGEPTPVRSGEPTPARSGEPTPATSTTTAKTLEPTGTARPAPRKTKAEPVKPPSPRPGGDDDDDDDDGGDDDED</sequence>
<accession>A0A931AK64</accession>
<dbReference type="AlphaFoldDB" id="A0A931AK64"/>
<evidence type="ECO:0000313" key="2">
    <source>
        <dbReference type="EMBL" id="MBF8191894.1"/>
    </source>
</evidence>
<comment type="caution">
    <text evidence="2">The sequence shown here is derived from an EMBL/GenBank/DDBJ whole genome shotgun (WGS) entry which is preliminary data.</text>
</comment>
<feature type="compositionally biased region" description="Acidic residues" evidence="1">
    <location>
        <begin position="124"/>
        <end position="138"/>
    </location>
</feature>
<keyword evidence="3" id="KW-1185">Reference proteome</keyword>
<evidence type="ECO:0000256" key="1">
    <source>
        <dbReference type="SAM" id="MobiDB-lite"/>
    </source>
</evidence>
<protein>
    <submittedName>
        <fullName evidence="2">Uncharacterized protein</fullName>
    </submittedName>
</protein>
<feature type="region of interest" description="Disordered" evidence="1">
    <location>
        <begin position="30"/>
        <end position="138"/>
    </location>
</feature>
<organism evidence="2 3">
    <name type="scientific">Nonomuraea cypriaca</name>
    <dbReference type="NCBI Taxonomy" id="1187855"/>
    <lineage>
        <taxon>Bacteria</taxon>
        <taxon>Bacillati</taxon>
        <taxon>Actinomycetota</taxon>
        <taxon>Actinomycetes</taxon>
        <taxon>Streptosporangiales</taxon>
        <taxon>Streptosporangiaceae</taxon>
        <taxon>Nonomuraea</taxon>
    </lineage>
</organism>
<reference evidence="2" key="1">
    <citation type="submission" date="2020-11" db="EMBL/GenBank/DDBJ databases">
        <title>Whole-genome analyses of Nonomuraea sp. K274.</title>
        <authorList>
            <person name="Veyisoglu A."/>
        </authorList>
    </citation>
    <scope>NUCLEOTIDE SEQUENCE</scope>
    <source>
        <strain evidence="2">K274</strain>
    </source>
</reference>
<proteinExistence type="predicted"/>
<feature type="compositionally biased region" description="Low complexity" evidence="1">
    <location>
        <begin position="83"/>
        <end position="99"/>
    </location>
</feature>
<dbReference type="RefSeq" id="WP_195900801.1">
    <property type="nucleotide sequence ID" value="NZ_JADOGI010000182.1"/>
</dbReference>
<dbReference type="EMBL" id="JADOGI010000182">
    <property type="protein sequence ID" value="MBF8191894.1"/>
    <property type="molecule type" value="Genomic_DNA"/>
</dbReference>
<feature type="compositionally biased region" description="Low complexity" evidence="1">
    <location>
        <begin position="41"/>
        <end position="70"/>
    </location>
</feature>